<protein>
    <submittedName>
        <fullName evidence="3">Anti-sigma factor antagonist</fullName>
    </submittedName>
</protein>
<dbReference type="Gene3D" id="3.30.750.24">
    <property type="entry name" value="STAS domain"/>
    <property type="match status" value="1"/>
</dbReference>
<comment type="caution">
    <text evidence="3">The sequence shown here is derived from an EMBL/GenBank/DDBJ whole genome shotgun (WGS) entry which is preliminary data.</text>
</comment>
<dbReference type="InterPro" id="IPR036513">
    <property type="entry name" value="STAS_dom_sf"/>
</dbReference>
<proteinExistence type="predicted"/>
<dbReference type="CDD" id="cd07043">
    <property type="entry name" value="STAS_anti-anti-sigma_factors"/>
    <property type="match status" value="1"/>
</dbReference>
<dbReference type="PROSITE" id="PS50801">
    <property type="entry name" value="STAS"/>
    <property type="match status" value="1"/>
</dbReference>
<dbReference type="OrthoDB" id="4870156at2"/>
<dbReference type="Proteomes" id="UP000317722">
    <property type="component" value="Unassembled WGS sequence"/>
</dbReference>
<dbReference type="SUPFAM" id="SSF52091">
    <property type="entry name" value="SpoIIaa-like"/>
    <property type="match status" value="1"/>
</dbReference>
<feature type="domain" description="STAS" evidence="2">
    <location>
        <begin position="44"/>
        <end position="154"/>
    </location>
</feature>
<sequence>MGDLADGGPRRRRRDRPPAEWHGGHPATHRGPRGRVVNPHAHVRGEDLAGVDGTRVVRVEGEVDLANAHDVLDLILGRVSKDTTHVVLDLSATTYLDSSGVAMVFRLADRLGTSRQELRLVVPDGSPIRAVIELTSVDRVVRVDTAVSDAADRSR</sequence>
<reference evidence="3 4" key="1">
    <citation type="journal article" date="2019" name="Environ. Microbiol.">
        <title>Species interactions and distinct microbial communities in high Arctic permafrost affected cryosols are associated with the CH4 and CO2 gas fluxes.</title>
        <authorList>
            <person name="Altshuler I."/>
            <person name="Hamel J."/>
            <person name="Turney S."/>
            <person name="Magnuson E."/>
            <person name="Levesque R."/>
            <person name="Greer C."/>
            <person name="Whyte L.G."/>
        </authorList>
    </citation>
    <scope>NUCLEOTIDE SEQUENCE [LARGE SCALE GENOMIC DNA]</scope>
    <source>
        <strain evidence="3 4">S9.3A</strain>
    </source>
</reference>
<dbReference type="AlphaFoldDB" id="A0A502CWS0"/>
<evidence type="ECO:0000313" key="3">
    <source>
        <dbReference type="EMBL" id="TPG16191.1"/>
    </source>
</evidence>
<dbReference type="PANTHER" id="PTHR33495:SF2">
    <property type="entry name" value="ANTI-SIGMA FACTOR ANTAGONIST TM_1081-RELATED"/>
    <property type="match status" value="1"/>
</dbReference>
<name>A0A502CWS0_9MICO</name>
<evidence type="ECO:0000313" key="4">
    <source>
        <dbReference type="Proteomes" id="UP000317722"/>
    </source>
</evidence>
<evidence type="ECO:0000256" key="1">
    <source>
        <dbReference type="SAM" id="MobiDB-lite"/>
    </source>
</evidence>
<evidence type="ECO:0000259" key="2">
    <source>
        <dbReference type="PROSITE" id="PS50801"/>
    </source>
</evidence>
<organism evidence="3 4">
    <name type="scientific">Pedococcus bigeumensis</name>
    <dbReference type="NCBI Taxonomy" id="433644"/>
    <lineage>
        <taxon>Bacteria</taxon>
        <taxon>Bacillati</taxon>
        <taxon>Actinomycetota</taxon>
        <taxon>Actinomycetes</taxon>
        <taxon>Micrococcales</taxon>
        <taxon>Intrasporangiaceae</taxon>
        <taxon>Pedococcus</taxon>
    </lineage>
</organism>
<dbReference type="InterPro" id="IPR002645">
    <property type="entry name" value="STAS_dom"/>
</dbReference>
<dbReference type="Pfam" id="PF01740">
    <property type="entry name" value="STAS"/>
    <property type="match status" value="1"/>
</dbReference>
<gene>
    <name evidence="3" type="ORF">EAH86_13335</name>
</gene>
<dbReference type="EMBL" id="RCZM01000004">
    <property type="protein sequence ID" value="TPG16191.1"/>
    <property type="molecule type" value="Genomic_DNA"/>
</dbReference>
<keyword evidence="4" id="KW-1185">Reference proteome</keyword>
<dbReference type="PANTHER" id="PTHR33495">
    <property type="entry name" value="ANTI-SIGMA FACTOR ANTAGONIST TM_1081-RELATED-RELATED"/>
    <property type="match status" value="1"/>
</dbReference>
<accession>A0A502CWS0</accession>
<feature type="region of interest" description="Disordered" evidence="1">
    <location>
        <begin position="1"/>
        <end position="35"/>
    </location>
</feature>
<dbReference type="GO" id="GO:0043856">
    <property type="term" value="F:anti-sigma factor antagonist activity"/>
    <property type="evidence" value="ECO:0007669"/>
    <property type="project" value="TreeGrafter"/>
</dbReference>